<feature type="chain" id="PRO_5035474699" description="TIR domain-containing protein" evidence="11">
    <location>
        <begin position="29"/>
        <end position="1040"/>
    </location>
</feature>
<accession>A0A8J9YFV0</accession>
<evidence type="ECO:0000256" key="3">
    <source>
        <dbReference type="ARBA" id="ARBA00022614"/>
    </source>
</evidence>
<dbReference type="SMART" id="SM00082">
    <property type="entry name" value="LRRCT"/>
    <property type="match status" value="1"/>
</dbReference>
<evidence type="ECO:0000256" key="9">
    <source>
        <dbReference type="ARBA" id="ARBA00023170"/>
    </source>
</evidence>
<evidence type="ECO:0000256" key="1">
    <source>
        <dbReference type="ARBA" id="ARBA00004479"/>
    </source>
</evidence>
<reference evidence="13" key="1">
    <citation type="submission" date="2021-12" db="EMBL/GenBank/DDBJ databases">
        <authorList>
            <person name="Martin H S."/>
        </authorList>
    </citation>
    <scope>NUCLEOTIDE SEQUENCE</scope>
</reference>
<dbReference type="InterPro" id="IPR000157">
    <property type="entry name" value="TIR_dom"/>
</dbReference>
<dbReference type="SUPFAM" id="SSF52200">
    <property type="entry name" value="Toll/Interleukin receptor TIR domain"/>
    <property type="match status" value="1"/>
</dbReference>
<dbReference type="GO" id="GO:0071944">
    <property type="term" value="C:cell periphery"/>
    <property type="evidence" value="ECO:0007669"/>
    <property type="project" value="UniProtKB-ARBA"/>
</dbReference>
<evidence type="ECO:0000256" key="10">
    <source>
        <dbReference type="SAM" id="Phobius"/>
    </source>
</evidence>
<feature type="non-terminal residue" evidence="13">
    <location>
        <position position="1040"/>
    </location>
</feature>
<evidence type="ECO:0000256" key="2">
    <source>
        <dbReference type="ARBA" id="ARBA00009634"/>
    </source>
</evidence>
<dbReference type="Pfam" id="PF13855">
    <property type="entry name" value="LRR_8"/>
    <property type="match status" value="3"/>
</dbReference>
<feature type="transmembrane region" description="Helical" evidence="10">
    <location>
        <begin position="824"/>
        <end position="846"/>
    </location>
</feature>
<dbReference type="SMART" id="SM00369">
    <property type="entry name" value="LRR_TYP"/>
    <property type="match status" value="13"/>
</dbReference>
<dbReference type="OrthoDB" id="1421090at2759"/>
<keyword evidence="7 10" id="KW-1133">Transmembrane helix</keyword>
<dbReference type="InterPro" id="IPR000483">
    <property type="entry name" value="Cys-rich_flank_reg_C"/>
</dbReference>
<dbReference type="PROSITE" id="PS50104">
    <property type="entry name" value="TIR"/>
    <property type="match status" value="1"/>
</dbReference>
<dbReference type="SUPFAM" id="SSF52058">
    <property type="entry name" value="L domain-like"/>
    <property type="match status" value="2"/>
</dbReference>
<keyword evidence="4 10" id="KW-0812">Transmembrane</keyword>
<protein>
    <recommendedName>
        <fullName evidence="12">TIR domain-containing protein</fullName>
    </recommendedName>
</protein>
<evidence type="ECO:0000256" key="8">
    <source>
        <dbReference type="ARBA" id="ARBA00023136"/>
    </source>
</evidence>
<sequence length="1040" mass="117779">MELKNERNASIKMVPCLLILCMAWMVGGDPSYDSEVLPYELSSDDGFPQEGCLTSAGSGDLSMDCTLPSGKASVTINKAATALTLSYEMKSGPLVCDELQQTKPVIQNYTNTRDRANVRMKFFTIKYVILSNESLACPLALLGTDQTETLTLNALKGQLRPSHLEGIRGVKQLYIMNIDSNITSVPYEAMAHFESLERATLTGGAFVLKQEDTILPKLKVLELSRGKLNAIPKRAFKNTPELQMLLLFSNEIEYVDVDAFEGLTQLRNLSLNSNRISVLPARALGAAPRLRRADLYDNSIRELGEGVFWGLDELAMVVLFNNRVQLTLYNRTFANLPSLTELKLEGNSIETLPGDLLSNSTSLKKLYLQRNQLASLPRLLFSGLRLRELDLSSNNLTFLWEEQLRDQDQLESLQLQKNALEHLPSVLFEDTANLKVLDLKHNNISSLRGGVFNKLSQLEQLYLDWNRISELKNVFDGLVKLEVLSLSHNNITISKHQNTLAVKDLEKHTVYQGAGPEPYVERFSPFSGLPRLRTLRLAHNAVALLCDDWRQKFHLQVLDLSHNNITSVSDTDSYFQNSVKVDLSHNDIHTFDPHLYYDMQTLPTLILSKNPFRCSCSLYPFLNKYKSPHKNFTLPILDLDGAKCASPSPLKDVKLTDLQLDSLTCQFPCPSECDSCLKRPNKLQVELTCNKIPRNLTDLPNYFVSYSLKLTNVSTSDRLTLDLPRTVRFVDLSNLNLTAPPVATSVTVDLRNNSLSSIPVRLIENNCSLYLGNNPIECVCENQIDLMTLMKHNKSILDFRTIKCTDNRLIKDIDLVYLCYNRDLAVTIVLLLVSISLMLAICLIIYKNWILIRIELDKLRIWPYKHTKNTENSSDIFLSYAHQDELFVLSRVIPELEKPPGSLRLCVASRDWRLGDTITEQIQRSIRNSSVVLALLSRSYLDSAWCRMEFRLAHTQGKVLVLMMEDFDEKHKELTPDMKAYITSRTYIKESHPLLFEKIREAFAKRQSKEKDGKLKPTGIDTQLDVNGMIFNNALTAPPA</sequence>
<organism evidence="13 14">
    <name type="scientific">Brenthis ino</name>
    <name type="common">lesser marbled fritillary</name>
    <dbReference type="NCBI Taxonomy" id="405034"/>
    <lineage>
        <taxon>Eukaryota</taxon>
        <taxon>Metazoa</taxon>
        <taxon>Ecdysozoa</taxon>
        <taxon>Arthropoda</taxon>
        <taxon>Hexapoda</taxon>
        <taxon>Insecta</taxon>
        <taxon>Pterygota</taxon>
        <taxon>Neoptera</taxon>
        <taxon>Endopterygota</taxon>
        <taxon>Lepidoptera</taxon>
        <taxon>Glossata</taxon>
        <taxon>Ditrysia</taxon>
        <taxon>Papilionoidea</taxon>
        <taxon>Nymphalidae</taxon>
        <taxon>Heliconiinae</taxon>
        <taxon>Argynnini</taxon>
        <taxon>Brenthis</taxon>
    </lineage>
</organism>
<dbReference type="InterPro" id="IPR003591">
    <property type="entry name" value="Leu-rich_rpt_typical-subtyp"/>
</dbReference>
<dbReference type="Pfam" id="PF13516">
    <property type="entry name" value="LRR_6"/>
    <property type="match status" value="1"/>
</dbReference>
<dbReference type="Gene3D" id="3.40.50.10140">
    <property type="entry name" value="Toll/interleukin-1 receptor homology (TIR) domain"/>
    <property type="match status" value="1"/>
</dbReference>
<dbReference type="InterPro" id="IPR035897">
    <property type="entry name" value="Toll_tir_struct_dom_sf"/>
</dbReference>
<dbReference type="SMART" id="SM00364">
    <property type="entry name" value="LRR_BAC"/>
    <property type="match status" value="5"/>
</dbReference>
<dbReference type="PROSITE" id="PS51450">
    <property type="entry name" value="LRR"/>
    <property type="match status" value="3"/>
</dbReference>
<evidence type="ECO:0000256" key="11">
    <source>
        <dbReference type="SAM" id="SignalP"/>
    </source>
</evidence>
<dbReference type="Gene3D" id="3.80.10.10">
    <property type="entry name" value="Ribonuclease Inhibitor"/>
    <property type="match status" value="4"/>
</dbReference>
<keyword evidence="6" id="KW-0677">Repeat</keyword>
<dbReference type="InterPro" id="IPR032675">
    <property type="entry name" value="LRR_dom_sf"/>
</dbReference>
<keyword evidence="9" id="KW-0675">Receptor</keyword>
<comment type="similarity">
    <text evidence="2">Belongs to the Toll-like receptor family.</text>
</comment>
<keyword evidence="5 11" id="KW-0732">Signal</keyword>
<evidence type="ECO:0000313" key="13">
    <source>
        <dbReference type="EMBL" id="CAH0730824.1"/>
    </source>
</evidence>
<evidence type="ECO:0000256" key="4">
    <source>
        <dbReference type="ARBA" id="ARBA00022692"/>
    </source>
</evidence>
<dbReference type="Pfam" id="PF13676">
    <property type="entry name" value="TIR_2"/>
    <property type="match status" value="1"/>
</dbReference>
<feature type="signal peptide" evidence="11">
    <location>
        <begin position="1"/>
        <end position="28"/>
    </location>
</feature>
<dbReference type="InterPro" id="IPR001611">
    <property type="entry name" value="Leu-rich_rpt"/>
</dbReference>
<dbReference type="SMART" id="SM00255">
    <property type="entry name" value="TIR"/>
    <property type="match status" value="1"/>
</dbReference>
<dbReference type="GO" id="GO:0007165">
    <property type="term" value="P:signal transduction"/>
    <property type="evidence" value="ECO:0007669"/>
    <property type="project" value="InterPro"/>
</dbReference>
<proteinExistence type="inferred from homology"/>
<keyword evidence="8 10" id="KW-0472">Membrane</keyword>
<feature type="domain" description="TIR" evidence="12">
    <location>
        <begin position="872"/>
        <end position="1003"/>
    </location>
</feature>
<evidence type="ECO:0000313" key="14">
    <source>
        <dbReference type="Proteomes" id="UP000838878"/>
    </source>
</evidence>
<dbReference type="Proteomes" id="UP000838878">
    <property type="component" value="Chromosome 9"/>
</dbReference>
<keyword evidence="14" id="KW-1185">Reference proteome</keyword>
<keyword evidence="3" id="KW-0433">Leucine-rich repeat</keyword>
<name>A0A8J9YFV0_9NEOP</name>
<dbReference type="EMBL" id="OV170229">
    <property type="protein sequence ID" value="CAH0730824.1"/>
    <property type="molecule type" value="Genomic_DNA"/>
</dbReference>
<dbReference type="GO" id="GO:0016020">
    <property type="term" value="C:membrane"/>
    <property type="evidence" value="ECO:0007669"/>
    <property type="project" value="UniProtKB-SubCell"/>
</dbReference>
<dbReference type="SMART" id="SM00365">
    <property type="entry name" value="LRR_SD22"/>
    <property type="match status" value="5"/>
</dbReference>
<dbReference type="PANTHER" id="PTHR24366">
    <property type="entry name" value="IG(IMMUNOGLOBULIN) AND LRR(LEUCINE RICH REPEAT) DOMAINS"/>
    <property type="match status" value="1"/>
</dbReference>
<gene>
    <name evidence="13" type="ORF">BINO364_LOCUS15759</name>
</gene>
<evidence type="ECO:0000256" key="5">
    <source>
        <dbReference type="ARBA" id="ARBA00022729"/>
    </source>
</evidence>
<dbReference type="PANTHER" id="PTHR24366:SF165">
    <property type="entry name" value="LEUCINE-RICH TENDON-SPECIFIC PROTEIN, ISOFORM C"/>
    <property type="match status" value="1"/>
</dbReference>
<dbReference type="AlphaFoldDB" id="A0A8J9YFV0"/>
<evidence type="ECO:0000256" key="7">
    <source>
        <dbReference type="ARBA" id="ARBA00022989"/>
    </source>
</evidence>
<evidence type="ECO:0000256" key="6">
    <source>
        <dbReference type="ARBA" id="ARBA00022737"/>
    </source>
</evidence>
<evidence type="ECO:0000259" key="12">
    <source>
        <dbReference type="PROSITE" id="PS50104"/>
    </source>
</evidence>
<comment type="subcellular location">
    <subcellularLocation>
        <location evidence="1">Membrane</location>
        <topology evidence="1">Single-pass type I membrane protein</topology>
    </subcellularLocation>
</comment>